<dbReference type="EMBL" id="CAJVPJ010000306">
    <property type="protein sequence ID" value="CAG8509328.1"/>
    <property type="molecule type" value="Genomic_DNA"/>
</dbReference>
<accession>A0A9N8ZW25</accession>
<gene>
    <name evidence="1" type="ORF">POCULU_LOCUS2986</name>
</gene>
<keyword evidence="2" id="KW-1185">Reference proteome</keyword>
<proteinExistence type="predicted"/>
<protein>
    <submittedName>
        <fullName evidence="1">3516_t:CDS:1</fullName>
    </submittedName>
</protein>
<evidence type="ECO:0000313" key="2">
    <source>
        <dbReference type="Proteomes" id="UP000789572"/>
    </source>
</evidence>
<reference evidence="1" key="1">
    <citation type="submission" date="2021-06" db="EMBL/GenBank/DDBJ databases">
        <authorList>
            <person name="Kallberg Y."/>
            <person name="Tangrot J."/>
            <person name="Rosling A."/>
        </authorList>
    </citation>
    <scope>NUCLEOTIDE SEQUENCE</scope>
    <source>
        <strain evidence="1">IA702</strain>
    </source>
</reference>
<evidence type="ECO:0000313" key="1">
    <source>
        <dbReference type="EMBL" id="CAG8509328.1"/>
    </source>
</evidence>
<dbReference type="Proteomes" id="UP000789572">
    <property type="component" value="Unassembled WGS sequence"/>
</dbReference>
<sequence length="110" mass="12684">MPIWEIISHEIPFPHKTIDEVYTMLKDSDTLPPPIIFGTPGKHNTGQSRNWMKREGSQCRNRLLEIWDTLMLCSRDVGIRHESRKAFAETGDDTNAEDRVFSQVGGWTEL</sequence>
<organism evidence="1 2">
    <name type="scientific">Paraglomus occultum</name>
    <dbReference type="NCBI Taxonomy" id="144539"/>
    <lineage>
        <taxon>Eukaryota</taxon>
        <taxon>Fungi</taxon>
        <taxon>Fungi incertae sedis</taxon>
        <taxon>Mucoromycota</taxon>
        <taxon>Glomeromycotina</taxon>
        <taxon>Glomeromycetes</taxon>
        <taxon>Paraglomerales</taxon>
        <taxon>Paraglomeraceae</taxon>
        <taxon>Paraglomus</taxon>
    </lineage>
</organism>
<comment type="caution">
    <text evidence="1">The sequence shown here is derived from an EMBL/GenBank/DDBJ whole genome shotgun (WGS) entry which is preliminary data.</text>
</comment>
<dbReference type="AlphaFoldDB" id="A0A9N8ZW25"/>
<name>A0A9N8ZW25_9GLOM</name>